<protein>
    <submittedName>
        <fullName evidence="1">Uncharacterized protein</fullName>
    </submittedName>
</protein>
<dbReference type="Proteomes" id="UP001295684">
    <property type="component" value="Unassembled WGS sequence"/>
</dbReference>
<comment type="caution">
    <text evidence="1">The sequence shown here is derived from an EMBL/GenBank/DDBJ whole genome shotgun (WGS) entry which is preliminary data.</text>
</comment>
<name>A0AAD2D925_EUPCR</name>
<reference evidence="1" key="1">
    <citation type="submission" date="2023-07" db="EMBL/GenBank/DDBJ databases">
        <authorList>
            <consortium name="AG Swart"/>
            <person name="Singh M."/>
            <person name="Singh A."/>
            <person name="Seah K."/>
            <person name="Emmerich C."/>
        </authorList>
    </citation>
    <scope>NUCLEOTIDE SEQUENCE</scope>
    <source>
        <strain evidence="1">DP1</strain>
    </source>
</reference>
<sequence>MDISLINDELKLSPVGDSDFNLKDPLLGAEPHRNSLLPRYFGEFPDQVSSVAGVSKVLKGDQLKIFPEMFSSPPTSEVFTDKYLSFDHQFGQAGYDNRKFLLFYCLFHFDYYN</sequence>
<gene>
    <name evidence="1" type="ORF">ECRASSUSDP1_LOCUS27012</name>
</gene>
<dbReference type="EMBL" id="CAMPGE010027859">
    <property type="protein sequence ID" value="CAI2385447.1"/>
    <property type="molecule type" value="Genomic_DNA"/>
</dbReference>
<proteinExistence type="predicted"/>
<evidence type="ECO:0000313" key="2">
    <source>
        <dbReference type="Proteomes" id="UP001295684"/>
    </source>
</evidence>
<evidence type="ECO:0000313" key="1">
    <source>
        <dbReference type="EMBL" id="CAI2385447.1"/>
    </source>
</evidence>
<accession>A0AAD2D925</accession>
<dbReference type="AlphaFoldDB" id="A0AAD2D925"/>
<keyword evidence="2" id="KW-1185">Reference proteome</keyword>
<organism evidence="1 2">
    <name type="scientific">Euplotes crassus</name>
    <dbReference type="NCBI Taxonomy" id="5936"/>
    <lineage>
        <taxon>Eukaryota</taxon>
        <taxon>Sar</taxon>
        <taxon>Alveolata</taxon>
        <taxon>Ciliophora</taxon>
        <taxon>Intramacronucleata</taxon>
        <taxon>Spirotrichea</taxon>
        <taxon>Hypotrichia</taxon>
        <taxon>Euplotida</taxon>
        <taxon>Euplotidae</taxon>
        <taxon>Moneuplotes</taxon>
    </lineage>
</organism>